<dbReference type="OrthoDB" id="73875at2759"/>
<evidence type="ECO:0000256" key="6">
    <source>
        <dbReference type="ARBA" id="ARBA00023024"/>
    </source>
</evidence>
<evidence type="ECO:0000256" key="2">
    <source>
        <dbReference type="ARBA" id="ARBA00008682"/>
    </source>
</evidence>
<dbReference type="SUPFAM" id="SSF54556">
    <property type="entry name" value="Chitinase insertion domain"/>
    <property type="match status" value="1"/>
</dbReference>
<name>A0A6A6ILS0_9PLEO</name>
<dbReference type="PROSITE" id="PS51782">
    <property type="entry name" value="LYSM"/>
    <property type="match status" value="1"/>
</dbReference>
<dbReference type="EC" id="3.2.1.14" evidence="3"/>
<evidence type="ECO:0000313" key="16">
    <source>
        <dbReference type="Proteomes" id="UP000800094"/>
    </source>
</evidence>
<dbReference type="Gene3D" id="3.10.50.10">
    <property type="match status" value="1"/>
</dbReference>
<dbReference type="PANTHER" id="PTHR47700:SF2">
    <property type="entry name" value="CHITINASE"/>
    <property type="match status" value="1"/>
</dbReference>
<dbReference type="InterPro" id="IPR036861">
    <property type="entry name" value="Endochitinase-like_sf"/>
</dbReference>
<evidence type="ECO:0000256" key="4">
    <source>
        <dbReference type="ARBA" id="ARBA00022669"/>
    </source>
</evidence>
<evidence type="ECO:0000256" key="8">
    <source>
        <dbReference type="ARBA" id="ARBA00023277"/>
    </source>
</evidence>
<dbReference type="InterPro" id="IPR036779">
    <property type="entry name" value="LysM_dom_sf"/>
</dbReference>
<keyword evidence="8" id="KW-0119">Carbohydrate metabolism</keyword>
<dbReference type="GO" id="GO:0008843">
    <property type="term" value="F:endochitinase activity"/>
    <property type="evidence" value="ECO:0007669"/>
    <property type="project" value="UniProtKB-EC"/>
</dbReference>
<keyword evidence="10" id="KW-0624">Polysaccharide degradation</keyword>
<dbReference type="CDD" id="cd00035">
    <property type="entry name" value="ChtBD1"/>
    <property type="match status" value="1"/>
</dbReference>
<evidence type="ECO:0000256" key="1">
    <source>
        <dbReference type="ARBA" id="ARBA00000822"/>
    </source>
</evidence>
<keyword evidence="5 11" id="KW-0378">Hydrolase</keyword>
<keyword evidence="4" id="KW-0147">Chitin-binding</keyword>
<gene>
    <name evidence="15" type="ORF">BU26DRAFT_504059</name>
</gene>
<accession>A0A6A6ILS0</accession>
<evidence type="ECO:0000256" key="9">
    <source>
        <dbReference type="ARBA" id="ARBA00023295"/>
    </source>
</evidence>
<keyword evidence="6" id="KW-0146">Chitin degradation</keyword>
<feature type="domain" description="LysM" evidence="13">
    <location>
        <begin position="370"/>
        <end position="418"/>
    </location>
</feature>
<dbReference type="SUPFAM" id="SSF57016">
    <property type="entry name" value="Plant lectins/antimicrobial peptides"/>
    <property type="match status" value="1"/>
</dbReference>
<sequence>MRRILGRAVLSLLFLLSLTIAQQSPGKPCPAACSVAGHNPTNWTDLHGIPALKRCKEPVLFDTAIFTPIDDPNSPLTLRTCTASESNTTQAVEYNPAPFTFGSPLQRRANNTTNSTSLRGCVTGAETYTNKTAVSFLRWNADQESSVGDGKGAILSAAEALKNYLSTQEDCVSTIMMARHGDAVVGLYAGDEVLTSSAVSVMENFISAVQGGDDVSRLSAQVCQDKTPSTWTVGVDADFRGNISATQESIRTWAEGKCLSGADYADSYQKMDITFVLATGVPIRTGLYSGLEQINDPVEPMSKRALVANNDGCYSLSQRCGVTQKEFESYNPIADLCDPVKGVRPKQWVCCSKGDLPDMGPKPNPDGSCATYIVQPKDICFDIAEAHQITTDKIDEYNKKTWGWGGCSAIQPGDKLCLSKGDPPMPASRPNAMCGPQVPGTQRPTNDTDIKDLNPCPLNVCCNVWGQCGTTDDFCIYNPADTKAPGTTQPGKNSCVSSCGMNITNNAQGPTEFRKIAYFEAWNHKRPCLHMDVTDVPKDKFSHIHFAFPEITHDFNVNITGQKDQFDKFKDMSGIKRIVSFGGWAFSTEAPTYTIFRDGVTDANRATLANNVAKFVTDNGLDGVDFDWEYPAAPDIPGIPAGAIEAGKQYLEFLKLVKRRLPNKSVAIAAPASYWYLKGFPIADISKIVDYIVYMTYDLHGQWDYGNKWSSSGCDEGDCLRSHINITETTNSLAMVTKAGVVSHKVVVGVASYGRSFHMAKPGCDGPMCRFTGSSTESDAMPGKCTETSGYISNAEIRDILAAGNGGIGYSVKSWHDGASNSDLLVYNDEEWVAWMSDTTKQTRTDWVQGLNFGGTSDWAVDLDHDYSEDGVGNIDPSDVEMGGGPKCDQAKNYDTLEKISGDTGLDPTCAQVYTLRVLNIMLNNAMNKYNQVNDGYDSKFQSYIKYMKKGLPESLRQYADWLIGPGQKYFDCSFHGNGKDWKGACPVPRDVRGSLLIGVWTINMTLRDHDGFYKDLNNKTGILEDWIEFRTYEEETQCNPQPCNKLFLTVNGMPYLKKDYTIPNPKDIVSKAMGNSGNLRKQMIARIFDVGMGLWLGGNTDAVTALSIPVFLIENAIDGMEDAKELGEDAEEDEAKNKLLLILSLVFLVVPFLGEAAAIAAGAATMARVIALIGAGANAGLALQEVIQNPEMAPFAIMELLTAGRLKAPKDYLDAVKFRTFMKADDIATLGEKFVKQDNMVQTIVKMCKRVIKEQSTMESLPEDILIQMFGLFCFHCRHPGSFPNADSPDVLTNKRTLAHLCRTSKALCAVAQPILYHYYATGNLPKITNCYQGAWIHKRAEAPEEPDFLPQFLRTVAQRPDLASRVVTMQLVTDPIPPADYRADVQTIKSLKEAGAANGIPLGRDDDVSEWGKTGTYSWPHRWLITLALALTPKLRSLLLAIDGWAHMDYLEQSPDVKLPCLRTLGLICHNNDYHITEPKALYSAAPNLETIYACDAAGWSDHTYGLANLSSFERGQEYGLDLQNVRRLAIGDLIPSNLGSLLPCVPQLEDLEFYWNGYELELIDLFAYLEPVKTTLRRLCISFLPTWACGLPDSDSEMDPDYTLHWYEAPKVDYPPIESLSDFEKLEDLAIDCRSIYLEADTDRPYRLTQFLPRTIRHLRISYLFRGMALSLSALASAAPRDFPQLKKVTIGVAWRTKPQYRKEIEQTKGLGGFFEASGITFSLEKDLVEPSPKTMIPGGTVGSRLVPLPSVLDKSWNL</sequence>
<dbReference type="Gene3D" id="3.20.20.80">
    <property type="entry name" value="Glycosidases"/>
    <property type="match status" value="1"/>
</dbReference>
<dbReference type="GO" id="GO:0000272">
    <property type="term" value="P:polysaccharide catabolic process"/>
    <property type="evidence" value="ECO:0007669"/>
    <property type="project" value="UniProtKB-KW"/>
</dbReference>
<evidence type="ECO:0000256" key="7">
    <source>
        <dbReference type="ARBA" id="ARBA00023026"/>
    </source>
</evidence>
<dbReference type="GO" id="GO:0008061">
    <property type="term" value="F:chitin binding"/>
    <property type="evidence" value="ECO:0007669"/>
    <property type="project" value="UniProtKB-KW"/>
</dbReference>
<feature type="chain" id="PRO_5025578584" description="chitinase" evidence="12">
    <location>
        <begin position="22"/>
        <end position="1762"/>
    </location>
</feature>
<dbReference type="InterPro" id="IPR011583">
    <property type="entry name" value="Chitinase_II/V-like_cat"/>
</dbReference>
<dbReference type="SUPFAM" id="SSF54106">
    <property type="entry name" value="LysM domain"/>
    <property type="match status" value="1"/>
</dbReference>
<keyword evidence="7" id="KW-0843">Virulence</keyword>
<keyword evidence="9 11" id="KW-0326">Glycosidase</keyword>
<evidence type="ECO:0000256" key="10">
    <source>
        <dbReference type="ARBA" id="ARBA00023326"/>
    </source>
</evidence>
<dbReference type="Proteomes" id="UP000800094">
    <property type="component" value="Unassembled WGS sequence"/>
</dbReference>
<dbReference type="CDD" id="cd00118">
    <property type="entry name" value="LysM"/>
    <property type="match status" value="1"/>
</dbReference>
<feature type="signal peptide" evidence="12">
    <location>
        <begin position="1"/>
        <end position="21"/>
    </location>
</feature>
<evidence type="ECO:0000313" key="15">
    <source>
        <dbReference type="EMBL" id="KAF2251565.1"/>
    </source>
</evidence>
<keyword evidence="16" id="KW-1185">Reference proteome</keyword>
<dbReference type="PANTHER" id="PTHR47700">
    <property type="entry name" value="V CHITINASE, PUTATIVE (AFU_ORTHOLOGUE AFUA_6G13720)-RELATED"/>
    <property type="match status" value="1"/>
</dbReference>
<reference evidence="15" key="1">
    <citation type="journal article" date="2020" name="Stud. Mycol.">
        <title>101 Dothideomycetes genomes: a test case for predicting lifestyles and emergence of pathogens.</title>
        <authorList>
            <person name="Haridas S."/>
            <person name="Albert R."/>
            <person name="Binder M."/>
            <person name="Bloem J."/>
            <person name="Labutti K."/>
            <person name="Salamov A."/>
            <person name="Andreopoulos B."/>
            <person name="Baker S."/>
            <person name="Barry K."/>
            <person name="Bills G."/>
            <person name="Bluhm B."/>
            <person name="Cannon C."/>
            <person name="Castanera R."/>
            <person name="Culley D."/>
            <person name="Daum C."/>
            <person name="Ezra D."/>
            <person name="Gonzalez J."/>
            <person name="Henrissat B."/>
            <person name="Kuo A."/>
            <person name="Liang C."/>
            <person name="Lipzen A."/>
            <person name="Lutzoni F."/>
            <person name="Magnuson J."/>
            <person name="Mondo S."/>
            <person name="Nolan M."/>
            <person name="Ohm R."/>
            <person name="Pangilinan J."/>
            <person name="Park H.-J."/>
            <person name="Ramirez L."/>
            <person name="Alfaro M."/>
            <person name="Sun H."/>
            <person name="Tritt A."/>
            <person name="Yoshinaga Y."/>
            <person name="Zwiers L.-H."/>
            <person name="Turgeon B."/>
            <person name="Goodwin S."/>
            <person name="Spatafora J."/>
            <person name="Crous P."/>
            <person name="Grigoriev I."/>
        </authorList>
    </citation>
    <scope>NUCLEOTIDE SEQUENCE</scope>
    <source>
        <strain evidence="15">CBS 122368</strain>
    </source>
</reference>
<dbReference type="Pfam" id="PF00704">
    <property type="entry name" value="Glyco_hydro_18"/>
    <property type="match status" value="1"/>
</dbReference>
<dbReference type="CDD" id="cd02878">
    <property type="entry name" value="GH18_zymocin_alpha"/>
    <property type="match status" value="1"/>
</dbReference>
<dbReference type="InterPro" id="IPR001579">
    <property type="entry name" value="Glyco_hydro_18_chit_AS"/>
</dbReference>
<proteinExistence type="inferred from homology"/>
<dbReference type="GeneID" id="54580072"/>
<dbReference type="PROSITE" id="PS51910">
    <property type="entry name" value="GH18_2"/>
    <property type="match status" value="1"/>
</dbReference>
<evidence type="ECO:0000256" key="12">
    <source>
        <dbReference type="SAM" id="SignalP"/>
    </source>
</evidence>
<evidence type="ECO:0000256" key="5">
    <source>
        <dbReference type="ARBA" id="ARBA00022801"/>
    </source>
</evidence>
<evidence type="ECO:0000256" key="3">
    <source>
        <dbReference type="ARBA" id="ARBA00012729"/>
    </source>
</evidence>
<evidence type="ECO:0000259" key="13">
    <source>
        <dbReference type="PROSITE" id="PS51782"/>
    </source>
</evidence>
<dbReference type="InterPro" id="IPR001223">
    <property type="entry name" value="Glyco_hydro18_cat"/>
</dbReference>
<dbReference type="PROSITE" id="PS01095">
    <property type="entry name" value="GH18_1"/>
    <property type="match status" value="1"/>
</dbReference>
<dbReference type="GO" id="GO:0006032">
    <property type="term" value="P:chitin catabolic process"/>
    <property type="evidence" value="ECO:0007669"/>
    <property type="project" value="UniProtKB-KW"/>
</dbReference>
<dbReference type="Pfam" id="PF01476">
    <property type="entry name" value="LysM"/>
    <property type="match status" value="1"/>
</dbReference>
<feature type="domain" description="GH18" evidence="14">
    <location>
        <begin position="513"/>
        <end position="882"/>
    </location>
</feature>
<dbReference type="SUPFAM" id="SSF51445">
    <property type="entry name" value="(Trans)glycosidases"/>
    <property type="match status" value="1"/>
</dbReference>
<organism evidence="15 16">
    <name type="scientific">Trematosphaeria pertusa</name>
    <dbReference type="NCBI Taxonomy" id="390896"/>
    <lineage>
        <taxon>Eukaryota</taxon>
        <taxon>Fungi</taxon>
        <taxon>Dikarya</taxon>
        <taxon>Ascomycota</taxon>
        <taxon>Pezizomycotina</taxon>
        <taxon>Dothideomycetes</taxon>
        <taxon>Pleosporomycetidae</taxon>
        <taxon>Pleosporales</taxon>
        <taxon>Massarineae</taxon>
        <taxon>Trematosphaeriaceae</taxon>
        <taxon>Trematosphaeria</taxon>
    </lineage>
</organism>
<dbReference type="InterPro" id="IPR018392">
    <property type="entry name" value="LysM"/>
</dbReference>
<dbReference type="Gene3D" id="3.30.60.10">
    <property type="entry name" value="Endochitinase-like"/>
    <property type="match status" value="1"/>
</dbReference>
<comment type="catalytic activity">
    <reaction evidence="1">
        <text>Random endo-hydrolysis of N-acetyl-beta-D-glucosaminide (1-&gt;4)-beta-linkages in chitin and chitodextrins.</text>
        <dbReference type="EC" id="3.2.1.14"/>
    </reaction>
</comment>
<dbReference type="SMART" id="SM00257">
    <property type="entry name" value="LysM"/>
    <property type="match status" value="1"/>
</dbReference>
<dbReference type="RefSeq" id="XP_033686569.1">
    <property type="nucleotide sequence ID" value="XM_033826742.1"/>
</dbReference>
<dbReference type="Gene3D" id="3.10.350.10">
    <property type="entry name" value="LysM domain"/>
    <property type="match status" value="2"/>
</dbReference>
<evidence type="ECO:0000256" key="11">
    <source>
        <dbReference type="RuleBase" id="RU000489"/>
    </source>
</evidence>
<dbReference type="EMBL" id="ML987193">
    <property type="protein sequence ID" value="KAF2251565.1"/>
    <property type="molecule type" value="Genomic_DNA"/>
</dbReference>
<dbReference type="SMART" id="SM00636">
    <property type="entry name" value="Glyco_18"/>
    <property type="match status" value="1"/>
</dbReference>
<dbReference type="InterPro" id="IPR029070">
    <property type="entry name" value="Chitinase_insertion_sf"/>
</dbReference>
<keyword evidence="12" id="KW-0732">Signal</keyword>
<dbReference type="InterPro" id="IPR053214">
    <property type="entry name" value="LysM12-like"/>
</dbReference>
<protein>
    <recommendedName>
        <fullName evidence="3">chitinase</fullName>
        <ecNumber evidence="3">3.2.1.14</ecNumber>
    </recommendedName>
</protein>
<evidence type="ECO:0000259" key="14">
    <source>
        <dbReference type="PROSITE" id="PS51910"/>
    </source>
</evidence>
<comment type="similarity">
    <text evidence="2">Belongs to the glycosyl hydrolase 18 family. Chitinase class V subfamily.</text>
</comment>
<dbReference type="InterPro" id="IPR017853">
    <property type="entry name" value="GH"/>
</dbReference>